<proteinExistence type="predicted"/>
<dbReference type="AlphaFoldDB" id="A0A367EHR7"/>
<feature type="chain" id="PRO_5016669641" description="Secreted protein" evidence="1">
    <location>
        <begin position="25"/>
        <end position="134"/>
    </location>
</feature>
<comment type="caution">
    <text evidence="2">The sequence shown here is derived from an EMBL/GenBank/DDBJ whole genome shotgun (WGS) entry which is preliminary data.</text>
</comment>
<evidence type="ECO:0000313" key="3">
    <source>
        <dbReference type="Proteomes" id="UP000253507"/>
    </source>
</evidence>
<organism evidence="2 3">
    <name type="scientific">Streptomyces reniochalinae</name>
    <dbReference type="NCBI Taxonomy" id="2250578"/>
    <lineage>
        <taxon>Bacteria</taxon>
        <taxon>Bacillati</taxon>
        <taxon>Actinomycetota</taxon>
        <taxon>Actinomycetes</taxon>
        <taxon>Kitasatosporales</taxon>
        <taxon>Streptomycetaceae</taxon>
        <taxon>Streptomyces</taxon>
    </lineage>
</organism>
<protein>
    <recommendedName>
        <fullName evidence="4">Secreted protein</fullName>
    </recommendedName>
</protein>
<accession>A0A367EHR7</accession>
<evidence type="ECO:0000313" key="2">
    <source>
        <dbReference type="EMBL" id="RCG17638.1"/>
    </source>
</evidence>
<sequence>MQMTAVGIAFGGATLVGAIAPASAAPSVDSAHVETQAGKCWRDNDGRLRYWCHNRVGAFVYSHPNTGSKVVGYIDSNPSWFECNYDTGANHGGPHPTRYLYTTADNGKEGYVSDNEIIDETDPLPACSLLAADR</sequence>
<evidence type="ECO:0000256" key="1">
    <source>
        <dbReference type="SAM" id="SignalP"/>
    </source>
</evidence>
<dbReference type="RefSeq" id="WP_114016548.1">
    <property type="nucleotide sequence ID" value="NZ_QOIM01000036.1"/>
</dbReference>
<evidence type="ECO:0008006" key="4">
    <source>
        <dbReference type="Google" id="ProtNLM"/>
    </source>
</evidence>
<reference evidence="2 3" key="1">
    <citation type="submission" date="2018-06" db="EMBL/GenBank/DDBJ databases">
        <title>Streptomyces reniochalinae sp. nov. and Streptomyces diacarnus sp. nov. from marine sponges.</title>
        <authorList>
            <person name="Li L."/>
        </authorList>
    </citation>
    <scope>NUCLEOTIDE SEQUENCE [LARGE SCALE GENOMIC DNA]</scope>
    <source>
        <strain evidence="2 3">LHW50302</strain>
    </source>
</reference>
<keyword evidence="3" id="KW-1185">Reference proteome</keyword>
<dbReference type="Proteomes" id="UP000253507">
    <property type="component" value="Unassembled WGS sequence"/>
</dbReference>
<gene>
    <name evidence="2" type="ORF">DQ392_17495</name>
</gene>
<feature type="signal peptide" evidence="1">
    <location>
        <begin position="1"/>
        <end position="24"/>
    </location>
</feature>
<dbReference type="EMBL" id="QOIM01000036">
    <property type="protein sequence ID" value="RCG17638.1"/>
    <property type="molecule type" value="Genomic_DNA"/>
</dbReference>
<name>A0A367EHR7_9ACTN</name>
<dbReference type="OrthoDB" id="4241101at2"/>
<keyword evidence="1" id="KW-0732">Signal</keyword>